<sequence length="134" mass="14332">MFGISFSELLLVGLIALLVLGPERLPGAARTAGLWIGRIKRSFNSIKEEVEREIGADEIRRQLHNERILELEREMQAVKNDILPPAPQASVPPPAMQSPSAAEPVAQAPVEPAPAPATPPAPAPVASQNKTPQP</sequence>
<evidence type="ECO:0000256" key="7">
    <source>
        <dbReference type="ARBA" id="ARBA00023010"/>
    </source>
</evidence>
<evidence type="ECO:0000256" key="9">
    <source>
        <dbReference type="HAMAP-Rule" id="MF_00237"/>
    </source>
</evidence>
<keyword evidence="12" id="KW-1185">Reference proteome</keyword>
<evidence type="ECO:0000256" key="6">
    <source>
        <dbReference type="ARBA" id="ARBA00022989"/>
    </source>
</evidence>
<comment type="subunit">
    <text evidence="9">The Tat system comprises two distinct complexes: a TatABC complex, containing multiple copies of TatA, TatB and TatC subunits, and a separate TatA complex, containing only TatA subunits. Substrates initially bind to the TatABC complex, which probably triggers association of the separate TatA complex to form the active translocon.</text>
</comment>
<keyword evidence="3 9" id="KW-1003">Cell membrane</keyword>
<comment type="function">
    <text evidence="9">Part of the twin-arginine translocation (Tat) system that transports large folded proteins containing a characteristic twin-arginine motif in their signal peptide across membranes. Together with TatC, TatB is part of a receptor directly interacting with Tat signal peptides. TatB may form an oligomeric binding site that transiently accommodates folded Tat precursor proteins before their translocation.</text>
</comment>
<dbReference type="InterPro" id="IPR003369">
    <property type="entry name" value="TatA/B/E"/>
</dbReference>
<dbReference type="PANTHER" id="PTHR33162">
    <property type="entry name" value="SEC-INDEPENDENT PROTEIN TRANSLOCASE PROTEIN TATA, CHLOROPLASTIC"/>
    <property type="match status" value="1"/>
</dbReference>
<keyword evidence="4 9" id="KW-0812">Transmembrane</keyword>
<dbReference type="GO" id="GO:0008320">
    <property type="term" value="F:protein transmembrane transporter activity"/>
    <property type="evidence" value="ECO:0007669"/>
    <property type="project" value="UniProtKB-UniRule"/>
</dbReference>
<gene>
    <name evidence="9" type="primary">tatB</name>
    <name evidence="11" type="ORF">SAMN05216602_4552</name>
</gene>
<dbReference type="Proteomes" id="UP000183018">
    <property type="component" value="Unassembled WGS sequence"/>
</dbReference>
<evidence type="ECO:0000256" key="3">
    <source>
        <dbReference type="ARBA" id="ARBA00022475"/>
    </source>
</evidence>
<proteinExistence type="inferred from homology"/>
<dbReference type="GO" id="GO:0043953">
    <property type="term" value="P:protein transport by the Tat complex"/>
    <property type="evidence" value="ECO:0007669"/>
    <property type="project" value="UniProtKB-UniRule"/>
</dbReference>
<evidence type="ECO:0000256" key="1">
    <source>
        <dbReference type="ARBA" id="ARBA00004167"/>
    </source>
</evidence>
<keyword evidence="8 9" id="KW-0472">Membrane</keyword>
<dbReference type="EMBL" id="FORC01000007">
    <property type="protein sequence ID" value="SFJ27787.1"/>
    <property type="molecule type" value="Genomic_DNA"/>
</dbReference>
<keyword evidence="6 9" id="KW-1133">Transmembrane helix</keyword>
<dbReference type="NCBIfam" id="TIGR01410">
    <property type="entry name" value="tatB"/>
    <property type="match status" value="1"/>
</dbReference>
<evidence type="ECO:0000256" key="10">
    <source>
        <dbReference type="SAM" id="MobiDB-lite"/>
    </source>
</evidence>
<dbReference type="HAMAP" id="MF_00237">
    <property type="entry name" value="TatB"/>
    <property type="match status" value="1"/>
</dbReference>
<comment type="similarity">
    <text evidence="9">Belongs to the TatB family.</text>
</comment>
<dbReference type="AlphaFoldDB" id="A0A1I3Q2V4"/>
<evidence type="ECO:0000256" key="4">
    <source>
        <dbReference type="ARBA" id="ARBA00022692"/>
    </source>
</evidence>
<feature type="compositionally biased region" description="Low complexity" evidence="10">
    <location>
        <begin position="97"/>
        <end position="110"/>
    </location>
</feature>
<feature type="compositionally biased region" description="Pro residues" evidence="10">
    <location>
        <begin position="111"/>
        <end position="123"/>
    </location>
</feature>
<dbReference type="RefSeq" id="WP_074889753.1">
    <property type="nucleotide sequence ID" value="NZ_FORC01000007.1"/>
</dbReference>
<evidence type="ECO:0000256" key="5">
    <source>
        <dbReference type="ARBA" id="ARBA00022927"/>
    </source>
</evidence>
<dbReference type="PANTHER" id="PTHR33162:SF1">
    <property type="entry name" value="SEC-INDEPENDENT PROTEIN TRANSLOCASE PROTEIN TATA, CHLOROPLASTIC"/>
    <property type="match status" value="1"/>
</dbReference>
<reference evidence="12" key="1">
    <citation type="submission" date="2016-10" db="EMBL/GenBank/DDBJ databases">
        <authorList>
            <person name="Varghese N."/>
            <person name="Submissions S."/>
        </authorList>
    </citation>
    <scope>NUCLEOTIDE SEQUENCE [LARGE SCALE GENOMIC DNA]</scope>
    <source>
        <strain evidence="12">LMG 22563</strain>
    </source>
</reference>
<protein>
    <recommendedName>
        <fullName evidence="9">Sec-independent protein translocase protein TatB</fullName>
    </recommendedName>
</protein>
<dbReference type="Gene3D" id="1.20.5.3310">
    <property type="match status" value="1"/>
</dbReference>
<dbReference type="InterPro" id="IPR018448">
    <property type="entry name" value="TatB"/>
</dbReference>
<evidence type="ECO:0000256" key="2">
    <source>
        <dbReference type="ARBA" id="ARBA00022448"/>
    </source>
</evidence>
<organism evidence="11 12">
    <name type="scientific">Phytopseudomonas argentinensis</name>
    <dbReference type="NCBI Taxonomy" id="289370"/>
    <lineage>
        <taxon>Bacteria</taxon>
        <taxon>Pseudomonadati</taxon>
        <taxon>Pseudomonadota</taxon>
        <taxon>Gammaproteobacteria</taxon>
        <taxon>Pseudomonadales</taxon>
        <taxon>Pseudomonadaceae</taxon>
        <taxon>Phytopseudomonas</taxon>
    </lineage>
</organism>
<name>A0A1I3Q2V4_9GAMM</name>
<feature type="compositionally biased region" description="Pro residues" evidence="10">
    <location>
        <begin position="84"/>
        <end position="96"/>
    </location>
</feature>
<dbReference type="PRINTS" id="PR01506">
    <property type="entry name" value="TATBPROTEIN"/>
</dbReference>
<accession>A0A1I3Q2V4</accession>
<feature type="region of interest" description="Disordered" evidence="10">
    <location>
        <begin position="79"/>
        <end position="134"/>
    </location>
</feature>
<keyword evidence="2 9" id="KW-0813">Transport</keyword>
<evidence type="ECO:0000313" key="12">
    <source>
        <dbReference type="Proteomes" id="UP000183018"/>
    </source>
</evidence>
<dbReference type="GO" id="GO:0033281">
    <property type="term" value="C:TAT protein transport complex"/>
    <property type="evidence" value="ECO:0007669"/>
    <property type="project" value="UniProtKB-UniRule"/>
</dbReference>
<keyword evidence="7 9" id="KW-0811">Translocation</keyword>
<comment type="subcellular location">
    <subcellularLocation>
        <location evidence="9">Cell membrane</location>
        <topology evidence="9">Single-pass membrane protein</topology>
    </subcellularLocation>
    <subcellularLocation>
        <location evidence="1">Membrane</location>
        <topology evidence="1">Single-pass membrane protein</topology>
    </subcellularLocation>
</comment>
<evidence type="ECO:0000256" key="8">
    <source>
        <dbReference type="ARBA" id="ARBA00023136"/>
    </source>
</evidence>
<dbReference type="STRING" id="289370.SAMN05216602_4552"/>
<keyword evidence="5 9" id="KW-0653">Protein transport</keyword>
<dbReference type="OrthoDB" id="9816005at2"/>
<dbReference type="Pfam" id="PF02416">
    <property type="entry name" value="TatA_B_E"/>
    <property type="match status" value="1"/>
</dbReference>
<evidence type="ECO:0000313" key="11">
    <source>
        <dbReference type="EMBL" id="SFJ27787.1"/>
    </source>
</evidence>